<name>A0AAE6ZGX2_9BACT</name>
<dbReference type="Proteomes" id="UP000502421">
    <property type="component" value="Chromosome"/>
</dbReference>
<dbReference type="InterPro" id="IPR036291">
    <property type="entry name" value="NAD(P)-bd_dom_sf"/>
</dbReference>
<dbReference type="Gene3D" id="3.40.50.720">
    <property type="entry name" value="NAD(P)-binding Rossmann-like Domain"/>
    <property type="match status" value="1"/>
</dbReference>
<accession>A0AAE6ZGX2</accession>
<dbReference type="RefSeq" id="WP_168805429.1">
    <property type="nucleotide sequence ID" value="NZ_CP051205.1"/>
</dbReference>
<sequence>MLYLNAQHIMELGISWEDIQHDIVRCIRIADENDYAQPLKPYLKYGNPRNRIIAMPAYIGGDIAMAGIKWIASFPDNIKSGIPRANSVTVLNNAANGVPLCIINTSVISAIRTAGVSAVVLSAYRKASGNARKKVGIVGYGPIGRLHSEMCQALLGDDMEQLLLFDIQHIDTGNLPLSLKEKTVVCDSWQQVYEAADIFITCTVASTPYIDLLPAKGTLHLNVSLRDYGLSAMRAFDVVIVDDWEEVCREGTNIQQLHQAGGFSSTDALTLSSVVSDGFSSRQLSNHAIIFNPMGLAVFDMTTASHYYRRAQKEQIGISLE</sequence>
<dbReference type="KEGG" id="coy:HF329_16570"/>
<dbReference type="PIRSF" id="PIRSF001439">
    <property type="entry name" value="CryM"/>
    <property type="match status" value="1"/>
</dbReference>
<dbReference type="SUPFAM" id="SSF51735">
    <property type="entry name" value="NAD(P)-binding Rossmann-fold domains"/>
    <property type="match status" value="1"/>
</dbReference>
<dbReference type="InterPro" id="IPR003462">
    <property type="entry name" value="ODC_Mu_crystall"/>
</dbReference>
<gene>
    <name evidence="1" type="ORF">HF329_16570</name>
</gene>
<evidence type="ECO:0000313" key="1">
    <source>
        <dbReference type="EMBL" id="QJB32843.1"/>
    </source>
</evidence>
<evidence type="ECO:0000313" key="2">
    <source>
        <dbReference type="Proteomes" id="UP000502421"/>
    </source>
</evidence>
<dbReference type="InterPro" id="IPR023401">
    <property type="entry name" value="ODC_N"/>
</dbReference>
<organism evidence="1 2">
    <name type="scientific">Chitinophaga oryzae</name>
    <dbReference type="NCBI Taxonomy" id="2725414"/>
    <lineage>
        <taxon>Bacteria</taxon>
        <taxon>Pseudomonadati</taxon>
        <taxon>Bacteroidota</taxon>
        <taxon>Chitinophagia</taxon>
        <taxon>Chitinophagales</taxon>
        <taxon>Chitinophagaceae</taxon>
        <taxon>Chitinophaga</taxon>
    </lineage>
</organism>
<proteinExistence type="predicted"/>
<dbReference type="EMBL" id="CP051205">
    <property type="protein sequence ID" value="QJB32843.1"/>
    <property type="molecule type" value="Genomic_DNA"/>
</dbReference>
<protein>
    <submittedName>
        <fullName evidence="1">2,3-diaminopropionate biosynthesis protein SbnB</fullName>
    </submittedName>
</protein>
<dbReference type="AlphaFoldDB" id="A0AAE6ZGX2"/>
<dbReference type="PANTHER" id="PTHR13812:SF19">
    <property type="entry name" value="KETIMINE REDUCTASE MU-CRYSTALLIN"/>
    <property type="match status" value="1"/>
</dbReference>
<dbReference type="Gene3D" id="3.30.1780.10">
    <property type="entry name" value="ornithine cyclodeaminase, domain 1"/>
    <property type="match status" value="1"/>
</dbReference>
<dbReference type="PANTHER" id="PTHR13812">
    <property type="entry name" value="KETIMINE REDUCTASE MU-CRYSTALLIN"/>
    <property type="match status" value="1"/>
</dbReference>
<dbReference type="Pfam" id="PF02423">
    <property type="entry name" value="OCD_Mu_crystall"/>
    <property type="match status" value="1"/>
</dbReference>
<dbReference type="GO" id="GO:0005737">
    <property type="term" value="C:cytoplasm"/>
    <property type="evidence" value="ECO:0007669"/>
    <property type="project" value="TreeGrafter"/>
</dbReference>
<reference evidence="2" key="1">
    <citation type="submission" date="2020-04" db="EMBL/GenBank/DDBJ databases">
        <authorList>
            <person name="Kittiwongwattana C."/>
        </authorList>
    </citation>
    <scope>NUCLEOTIDE SEQUENCE [LARGE SCALE GENOMIC DNA]</scope>
    <source>
        <strain evidence="2">1310</strain>
    </source>
</reference>